<sequence>MTTNRTDVPSSFDERTTLLTMLDYTRKTAIAKCAGISEENARKALLPGSPLMTVSGVISHLRWVEYSWIQSRLLGHADEGPWTEEDPDREFHYRLDLPISEVLADYEALAREHDALIAGWDLDMPAVERMRDGTEFNLRWILHHLVEENARHNGHLDILRELLDGTTGD</sequence>
<dbReference type="Pfam" id="PF04978">
    <property type="entry name" value="MST"/>
    <property type="match status" value="1"/>
</dbReference>
<keyword evidence="2" id="KW-1185">Reference proteome</keyword>
<dbReference type="EMBL" id="JADBEM010000001">
    <property type="protein sequence ID" value="MBE1603274.1"/>
    <property type="molecule type" value="Genomic_DNA"/>
</dbReference>
<organism evidence="1 2">
    <name type="scientific">Actinopolymorpha pittospori</name>
    <dbReference type="NCBI Taxonomy" id="648752"/>
    <lineage>
        <taxon>Bacteria</taxon>
        <taxon>Bacillati</taxon>
        <taxon>Actinomycetota</taxon>
        <taxon>Actinomycetes</taxon>
        <taxon>Propionibacteriales</taxon>
        <taxon>Actinopolymorphaceae</taxon>
        <taxon>Actinopolymorpha</taxon>
    </lineage>
</organism>
<dbReference type="Gene3D" id="1.20.120.450">
    <property type="entry name" value="dinb family like domain"/>
    <property type="match status" value="1"/>
</dbReference>
<dbReference type="InterPro" id="IPR034660">
    <property type="entry name" value="DinB/YfiT-like"/>
</dbReference>
<evidence type="ECO:0000313" key="1">
    <source>
        <dbReference type="EMBL" id="MBE1603274.1"/>
    </source>
</evidence>
<dbReference type="SUPFAM" id="SSF109854">
    <property type="entry name" value="DinB/YfiT-like putative metalloenzymes"/>
    <property type="match status" value="1"/>
</dbReference>
<gene>
    <name evidence="1" type="ORF">HEB94_000122</name>
</gene>
<evidence type="ECO:0000313" key="2">
    <source>
        <dbReference type="Proteomes" id="UP000638648"/>
    </source>
</evidence>
<comment type="caution">
    <text evidence="1">The sequence shown here is derived from an EMBL/GenBank/DDBJ whole genome shotgun (WGS) entry which is preliminary data.</text>
</comment>
<dbReference type="Proteomes" id="UP000638648">
    <property type="component" value="Unassembled WGS sequence"/>
</dbReference>
<dbReference type="RefSeq" id="WP_192748147.1">
    <property type="nucleotide sequence ID" value="NZ_BAABJL010000055.1"/>
</dbReference>
<reference evidence="1" key="1">
    <citation type="submission" date="2020-10" db="EMBL/GenBank/DDBJ databases">
        <title>Sequencing the genomes of 1000 actinobacteria strains.</title>
        <authorList>
            <person name="Klenk H.-P."/>
        </authorList>
    </citation>
    <scope>NUCLEOTIDE SEQUENCE</scope>
    <source>
        <strain evidence="1">DSM 45354</strain>
    </source>
</reference>
<proteinExistence type="predicted"/>
<dbReference type="AlphaFoldDB" id="A0A927R6M1"/>
<accession>A0A927R6M1</accession>
<protein>
    <submittedName>
        <fullName evidence="1">Damage-inducible protein DinB</fullName>
    </submittedName>
</protein>
<dbReference type="InterPro" id="IPR007061">
    <property type="entry name" value="MST-like"/>
</dbReference>
<name>A0A927R6M1_9ACTN</name>